<protein>
    <submittedName>
        <fullName evidence="1">Uncharacterized protein</fullName>
    </submittedName>
</protein>
<organism evidence="1 2">
    <name type="scientific">Cichorium intybus</name>
    <name type="common">Chicory</name>
    <dbReference type="NCBI Taxonomy" id="13427"/>
    <lineage>
        <taxon>Eukaryota</taxon>
        <taxon>Viridiplantae</taxon>
        <taxon>Streptophyta</taxon>
        <taxon>Embryophyta</taxon>
        <taxon>Tracheophyta</taxon>
        <taxon>Spermatophyta</taxon>
        <taxon>Magnoliopsida</taxon>
        <taxon>eudicotyledons</taxon>
        <taxon>Gunneridae</taxon>
        <taxon>Pentapetalae</taxon>
        <taxon>asterids</taxon>
        <taxon>campanulids</taxon>
        <taxon>Asterales</taxon>
        <taxon>Asteraceae</taxon>
        <taxon>Cichorioideae</taxon>
        <taxon>Cichorieae</taxon>
        <taxon>Cichoriinae</taxon>
        <taxon>Cichorium</taxon>
    </lineage>
</organism>
<reference evidence="1 2" key="2">
    <citation type="journal article" date="2022" name="Mol. Ecol. Resour.">
        <title>The genomes of chicory, endive, great burdock and yacon provide insights into Asteraceae paleo-polyploidization history and plant inulin production.</title>
        <authorList>
            <person name="Fan W."/>
            <person name="Wang S."/>
            <person name="Wang H."/>
            <person name="Wang A."/>
            <person name="Jiang F."/>
            <person name="Liu H."/>
            <person name="Zhao H."/>
            <person name="Xu D."/>
            <person name="Zhang Y."/>
        </authorList>
    </citation>
    <scope>NUCLEOTIDE SEQUENCE [LARGE SCALE GENOMIC DNA]</scope>
    <source>
        <strain evidence="2">cv. Punajuju</strain>
        <tissue evidence="1">Leaves</tissue>
    </source>
</reference>
<gene>
    <name evidence="1" type="ORF">L2E82_39489</name>
</gene>
<keyword evidence="2" id="KW-1185">Reference proteome</keyword>
<evidence type="ECO:0000313" key="1">
    <source>
        <dbReference type="EMBL" id="KAI3709723.1"/>
    </source>
</evidence>
<comment type="caution">
    <text evidence="1">The sequence shown here is derived from an EMBL/GenBank/DDBJ whole genome shotgun (WGS) entry which is preliminary data.</text>
</comment>
<reference evidence="2" key="1">
    <citation type="journal article" date="2022" name="Mol. Ecol. Resour.">
        <title>The genomes of chicory, endive, great burdock and yacon provide insights into Asteraceae palaeo-polyploidization history and plant inulin production.</title>
        <authorList>
            <person name="Fan W."/>
            <person name="Wang S."/>
            <person name="Wang H."/>
            <person name="Wang A."/>
            <person name="Jiang F."/>
            <person name="Liu H."/>
            <person name="Zhao H."/>
            <person name="Xu D."/>
            <person name="Zhang Y."/>
        </authorList>
    </citation>
    <scope>NUCLEOTIDE SEQUENCE [LARGE SCALE GENOMIC DNA]</scope>
    <source>
        <strain evidence="2">cv. Punajuju</strain>
    </source>
</reference>
<dbReference type="Proteomes" id="UP001055811">
    <property type="component" value="Linkage Group LG07"/>
</dbReference>
<proteinExistence type="predicted"/>
<name>A0ACB9AIQ2_CICIN</name>
<evidence type="ECO:0000313" key="2">
    <source>
        <dbReference type="Proteomes" id="UP001055811"/>
    </source>
</evidence>
<dbReference type="EMBL" id="CM042015">
    <property type="protein sequence ID" value="KAI3709723.1"/>
    <property type="molecule type" value="Genomic_DNA"/>
</dbReference>
<accession>A0ACB9AIQ2</accession>
<sequence length="135" mass="15497">MKKAKMSGGSKTRILTLRLDCICPMLPSQATNTLHRFLFKNNFIKTYYSKSILIKIRISSPPSSSVLPQFPRLPCLYFCIPAEPFTVFSPLRNSKTNSGFPLALWFLVVFHQCQLRCDSNSRLLVDNFADLFRFP</sequence>